<name>A0A8T1TFY5_CHESE</name>
<comment type="caution">
    <text evidence="2">The sequence shown here is derived from an EMBL/GenBank/DDBJ whole genome shotgun (WGS) entry which is preliminary data.</text>
</comment>
<proteinExistence type="predicted"/>
<gene>
    <name evidence="2" type="ORF">G0U57_017521</name>
</gene>
<dbReference type="Proteomes" id="UP000765507">
    <property type="component" value="Unassembled WGS sequence"/>
</dbReference>
<feature type="domain" description="RNase H type-1" evidence="1">
    <location>
        <begin position="1"/>
        <end position="69"/>
    </location>
</feature>
<protein>
    <recommendedName>
        <fullName evidence="1">RNase H type-1 domain-containing protein</fullName>
    </recommendedName>
</protein>
<accession>A0A8T1TFY5</accession>
<dbReference type="EMBL" id="JAHGAV010000005">
    <property type="protein sequence ID" value="KAG6940382.1"/>
    <property type="molecule type" value="Genomic_DNA"/>
</dbReference>
<dbReference type="InterPro" id="IPR002156">
    <property type="entry name" value="RNaseH_domain"/>
</dbReference>
<reference evidence="2 3" key="1">
    <citation type="journal article" date="2020" name="G3 (Bethesda)">
        <title>Draft Genome of the Common Snapping Turtle, Chelydra serpentina, a Model for Phenotypic Plasticity in Reptiles.</title>
        <authorList>
            <person name="Das D."/>
            <person name="Singh S.K."/>
            <person name="Bierstedt J."/>
            <person name="Erickson A."/>
            <person name="Galli G.L.J."/>
            <person name="Crossley D.A. 2nd"/>
            <person name="Rhen T."/>
        </authorList>
    </citation>
    <scope>NUCLEOTIDE SEQUENCE [LARGE SCALE GENOMIC DNA]</scope>
    <source>
        <strain evidence="2">KW</strain>
    </source>
</reference>
<dbReference type="InterPro" id="IPR036397">
    <property type="entry name" value="RNaseH_sf"/>
</dbReference>
<dbReference type="GO" id="GO:0004523">
    <property type="term" value="F:RNA-DNA hybrid ribonuclease activity"/>
    <property type="evidence" value="ECO:0007669"/>
    <property type="project" value="InterPro"/>
</dbReference>
<dbReference type="PROSITE" id="PS50879">
    <property type="entry name" value="RNASE_H_1"/>
    <property type="match status" value="1"/>
</dbReference>
<keyword evidence="3" id="KW-1185">Reference proteome</keyword>
<dbReference type="GO" id="GO:0003676">
    <property type="term" value="F:nucleic acid binding"/>
    <property type="evidence" value="ECO:0007669"/>
    <property type="project" value="InterPro"/>
</dbReference>
<evidence type="ECO:0000313" key="3">
    <source>
        <dbReference type="Proteomes" id="UP000765507"/>
    </source>
</evidence>
<organism evidence="2 3">
    <name type="scientific">Chelydra serpentina</name>
    <name type="common">Snapping turtle</name>
    <name type="synonym">Testudo serpentina</name>
    <dbReference type="NCBI Taxonomy" id="8475"/>
    <lineage>
        <taxon>Eukaryota</taxon>
        <taxon>Metazoa</taxon>
        <taxon>Chordata</taxon>
        <taxon>Craniata</taxon>
        <taxon>Vertebrata</taxon>
        <taxon>Euteleostomi</taxon>
        <taxon>Archelosauria</taxon>
        <taxon>Testudinata</taxon>
        <taxon>Testudines</taxon>
        <taxon>Cryptodira</taxon>
        <taxon>Durocryptodira</taxon>
        <taxon>Americhelydia</taxon>
        <taxon>Chelydroidea</taxon>
        <taxon>Chelydridae</taxon>
        <taxon>Chelydra</taxon>
    </lineage>
</organism>
<dbReference type="AlphaFoldDB" id="A0A8T1TFY5"/>
<sequence length="69" mass="7254">MDLWVVDGSCQFHQCKPYAGYAALQVSTDIVLQGTVIPKSAQAAEIIAIVAPLDASNNKAPMTICSDSS</sequence>
<dbReference type="SUPFAM" id="SSF53098">
    <property type="entry name" value="Ribonuclease H-like"/>
    <property type="match status" value="1"/>
</dbReference>
<dbReference type="InterPro" id="IPR012337">
    <property type="entry name" value="RNaseH-like_sf"/>
</dbReference>
<evidence type="ECO:0000259" key="1">
    <source>
        <dbReference type="PROSITE" id="PS50879"/>
    </source>
</evidence>
<evidence type="ECO:0000313" key="2">
    <source>
        <dbReference type="EMBL" id="KAG6940382.1"/>
    </source>
</evidence>
<dbReference type="Gene3D" id="3.30.420.10">
    <property type="entry name" value="Ribonuclease H-like superfamily/Ribonuclease H"/>
    <property type="match status" value="1"/>
</dbReference>